<gene>
    <name evidence="1" type="ORF">KUF71_011832</name>
</gene>
<proteinExistence type="predicted"/>
<evidence type="ECO:0000313" key="2">
    <source>
        <dbReference type="Proteomes" id="UP001219518"/>
    </source>
</evidence>
<dbReference type="PANTHER" id="PTHR46409:SF1">
    <property type="entry name" value="HTH PSQ-TYPE DOMAIN-CONTAINING PROTEIN"/>
    <property type="match status" value="1"/>
</dbReference>
<reference evidence="1" key="1">
    <citation type="submission" date="2021-07" db="EMBL/GenBank/DDBJ databases">
        <authorList>
            <person name="Catto M.A."/>
            <person name="Jacobson A."/>
            <person name="Kennedy G."/>
            <person name="Labadie P."/>
            <person name="Hunt B.G."/>
            <person name="Srinivasan R."/>
        </authorList>
    </citation>
    <scope>NUCLEOTIDE SEQUENCE</scope>
    <source>
        <strain evidence="1">PL_HMW_Pooled</strain>
        <tissue evidence="1">Head</tissue>
    </source>
</reference>
<dbReference type="EMBL" id="JAHWGI010001089">
    <property type="protein sequence ID" value="KAK3922363.1"/>
    <property type="molecule type" value="Genomic_DNA"/>
</dbReference>
<sequence>MLGRKQDRLLKQEIYAQKVAQSQTQHHSACETLNKNDNEEFLSDLSENDTEFTLKVRSGQSKQMRERLPTVAKMADRFALSDRATAAIATATLRDLEIIRKDNIAKAIHCNHERRFSTLEGVDPFKIRRERKKARVETLELQRSLEGSLQGLYFDGKRNVTLQSGKKKVVEEHISLVSEPGSKYIGHVTPNGGLAIDLADSILQFLEANNYDLTQLKVVGADGTAHNTGHIGGAITLLENRLGKSLQWQICLLHFNELPLRHLILHLDGTTSGPNSFTGPIGKQLKTCEEKPIVKFNTIRADLPEIDPKLLSTDQKYLLEICNAVSTGDFPDALAKKDPGLLCHARWLTAANRILRLYVTEDRPSKNLKMIAKYIIRVYAPVWFMIKRNWQFYYASKHVWQSIKLSRYLPEDVRAVAIDPYIQLNGYALHPENMLVTMLSDSRTAVRKRAVELIVAARRNLQQQSVRQFRPPQINFSARDYPELIEWKNVTPPPALRGITDQELEEAIEDCDFVERLPQFPCHTQAVERTVQLVTQASTKVCGTEARDGLIRNTLESRKAIPCVKNKRSFAALQ</sequence>
<reference evidence="1" key="2">
    <citation type="journal article" date="2023" name="BMC Genomics">
        <title>Pest status, molecular evolution, and epigenetic factors derived from the genome assembly of Frankliniella fusca, a thysanopteran phytovirus vector.</title>
        <authorList>
            <person name="Catto M.A."/>
            <person name="Labadie P.E."/>
            <person name="Jacobson A.L."/>
            <person name="Kennedy G.G."/>
            <person name="Srinivasan R."/>
            <person name="Hunt B.G."/>
        </authorList>
    </citation>
    <scope>NUCLEOTIDE SEQUENCE</scope>
    <source>
        <strain evidence="1">PL_HMW_Pooled</strain>
    </source>
</reference>
<dbReference type="Proteomes" id="UP001219518">
    <property type="component" value="Unassembled WGS sequence"/>
</dbReference>
<dbReference type="PANTHER" id="PTHR46409">
    <property type="entry name" value="HTH PSQ-TYPE DOMAIN-CONTAINING PROTEIN"/>
    <property type="match status" value="1"/>
</dbReference>
<name>A0AAE1HJI6_9NEOP</name>
<evidence type="ECO:0000313" key="1">
    <source>
        <dbReference type="EMBL" id="KAK3922363.1"/>
    </source>
</evidence>
<keyword evidence="2" id="KW-1185">Reference proteome</keyword>
<dbReference type="AlphaFoldDB" id="A0AAE1HJI6"/>
<protein>
    <submittedName>
        <fullName evidence="1">Transcription antitermination protein NusB</fullName>
    </submittedName>
</protein>
<comment type="caution">
    <text evidence="1">The sequence shown here is derived from an EMBL/GenBank/DDBJ whole genome shotgun (WGS) entry which is preliminary data.</text>
</comment>
<accession>A0AAE1HJI6</accession>
<organism evidence="1 2">
    <name type="scientific">Frankliniella fusca</name>
    <dbReference type="NCBI Taxonomy" id="407009"/>
    <lineage>
        <taxon>Eukaryota</taxon>
        <taxon>Metazoa</taxon>
        <taxon>Ecdysozoa</taxon>
        <taxon>Arthropoda</taxon>
        <taxon>Hexapoda</taxon>
        <taxon>Insecta</taxon>
        <taxon>Pterygota</taxon>
        <taxon>Neoptera</taxon>
        <taxon>Paraneoptera</taxon>
        <taxon>Thysanoptera</taxon>
        <taxon>Terebrantia</taxon>
        <taxon>Thripoidea</taxon>
        <taxon>Thripidae</taxon>
        <taxon>Frankliniella</taxon>
    </lineage>
</organism>